<evidence type="ECO:0000313" key="12">
    <source>
        <dbReference type="Proteomes" id="UP000092967"/>
    </source>
</evidence>
<dbReference type="Gene3D" id="2.60.220.10">
    <property type="entry name" value="Polysaccharide lyase family 8-like, C-terminal"/>
    <property type="match status" value="1"/>
</dbReference>
<dbReference type="Pfam" id="PF02884">
    <property type="entry name" value="Lyase_8_C"/>
    <property type="match status" value="1"/>
</dbReference>
<evidence type="ECO:0000259" key="8">
    <source>
        <dbReference type="Pfam" id="PF02278"/>
    </source>
</evidence>
<dbReference type="GO" id="GO:0005975">
    <property type="term" value="P:carbohydrate metabolic process"/>
    <property type="evidence" value="ECO:0007669"/>
    <property type="project" value="InterPro"/>
</dbReference>
<evidence type="ECO:0000256" key="1">
    <source>
        <dbReference type="ARBA" id="ARBA00001913"/>
    </source>
</evidence>
<dbReference type="Pfam" id="PF02278">
    <property type="entry name" value="Lyase_8"/>
    <property type="match status" value="1"/>
</dbReference>
<dbReference type="GO" id="GO:0005576">
    <property type="term" value="C:extracellular region"/>
    <property type="evidence" value="ECO:0007669"/>
    <property type="project" value="InterPro"/>
</dbReference>
<dbReference type="GO" id="GO:0030246">
    <property type="term" value="F:carbohydrate binding"/>
    <property type="evidence" value="ECO:0007669"/>
    <property type="project" value="InterPro"/>
</dbReference>
<dbReference type="InterPro" id="IPR012970">
    <property type="entry name" value="Lyase_8_alpha_N"/>
</dbReference>
<dbReference type="SUPFAM" id="SSF74650">
    <property type="entry name" value="Galactose mutarotase-like"/>
    <property type="match status" value="1"/>
</dbReference>
<dbReference type="InterPro" id="IPR004103">
    <property type="entry name" value="Lyase_8_C"/>
</dbReference>
<dbReference type="RefSeq" id="WP_068826881.1">
    <property type="nucleotide sequence ID" value="NZ_CP014224.1"/>
</dbReference>
<evidence type="ECO:0000256" key="7">
    <source>
        <dbReference type="PIRSR" id="PIRSR638970-1"/>
    </source>
</evidence>
<evidence type="ECO:0000259" key="9">
    <source>
        <dbReference type="Pfam" id="PF02884"/>
    </source>
</evidence>
<dbReference type="PANTHER" id="PTHR38481">
    <property type="entry name" value="HYALURONATE LYASE"/>
    <property type="match status" value="1"/>
</dbReference>
<evidence type="ECO:0000256" key="6">
    <source>
        <dbReference type="ARBA" id="ARBA00023239"/>
    </source>
</evidence>
<feature type="domain" description="Polysaccharide lyase family 8 C-terminal" evidence="9">
    <location>
        <begin position="577"/>
        <end position="643"/>
    </location>
</feature>
<dbReference type="InterPro" id="IPR014718">
    <property type="entry name" value="GH-type_carb-bd"/>
</dbReference>
<dbReference type="Gene3D" id="2.70.98.10">
    <property type="match status" value="1"/>
</dbReference>
<dbReference type="SUPFAM" id="SSF48230">
    <property type="entry name" value="Chondroitin AC/alginate lyase"/>
    <property type="match status" value="1"/>
</dbReference>
<feature type="active site" evidence="7">
    <location>
        <position position="280"/>
    </location>
</feature>
<evidence type="ECO:0000256" key="2">
    <source>
        <dbReference type="ARBA" id="ARBA00006699"/>
    </source>
</evidence>
<keyword evidence="4" id="KW-0732">Signal</keyword>
<dbReference type="SUPFAM" id="SSF49863">
    <property type="entry name" value="Hyaluronate lyase-like, C-terminal domain"/>
    <property type="match status" value="1"/>
</dbReference>
<comment type="cofactor">
    <cofactor evidence="1">
        <name>Ca(2+)</name>
        <dbReference type="ChEBI" id="CHEBI:29108"/>
    </cofactor>
</comment>
<keyword evidence="5" id="KW-0106">Calcium</keyword>
<dbReference type="AlphaFoldDB" id="A0A1B1Y739"/>
<organism evidence="11 12">
    <name type="scientific">Wenyingzhuangia fucanilytica</name>
    <dbReference type="NCBI Taxonomy" id="1790137"/>
    <lineage>
        <taxon>Bacteria</taxon>
        <taxon>Pseudomonadati</taxon>
        <taxon>Bacteroidota</taxon>
        <taxon>Flavobacteriia</taxon>
        <taxon>Flavobacteriales</taxon>
        <taxon>Flavobacteriaceae</taxon>
        <taxon>Wenyingzhuangia</taxon>
    </lineage>
</organism>
<dbReference type="Pfam" id="PF08124">
    <property type="entry name" value="Lyase_8_N"/>
    <property type="match status" value="1"/>
</dbReference>
<reference evidence="11 12" key="1">
    <citation type="submission" date="2016-02" db="EMBL/GenBank/DDBJ databases">
        <authorList>
            <person name="Wen L."/>
            <person name="He K."/>
            <person name="Yang H."/>
        </authorList>
    </citation>
    <scope>NUCLEOTIDE SEQUENCE [LARGE SCALE GENOMIC DNA]</scope>
    <source>
        <strain evidence="11 12">CZ1127</strain>
    </source>
</reference>
<dbReference type="PANTHER" id="PTHR38481:SF1">
    <property type="entry name" value="HYALURONATE LYASE"/>
    <property type="match status" value="1"/>
</dbReference>
<name>A0A1B1Y739_9FLAO</name>
<evidence type="ECO:0008006" key="13">
    <source>
        <dbReference type="Google" id="ProtNLM"/>
    </source>
</evidence>
<keyword evidence="6" id="KW-0456">Lyase</keyword>
<dbReference type="InterPro" id="IPR008929">
    <property type="entry name" value="Chondroitin_lyas"/>
</dbReference>
<feature type="domain" description="Polysaccharide lyase 8 N-terminal alpha-helical" evidence="10">
    <location>
        <begin position="37"/>
        <end position="290"/>
    </location>
</feature>
<sequence>MKIYKCILIVVFLFLNQWVYAVDIEKLKQNFKEFYLLDEVEESEVKLLLNILDQDFSFTDIDYQMHRRSNWQPRTHLKRLITLAKAYHYPKSKYYHSPKMAKVIVGVLNYWTDNNFYSDNWWHQEIGVPQSLGPTLVLCESMIPDTTMIKSLEIMDKSKIYMTGQNKIWLSGNVFMRELLRGNDELIQKSAETIKSVMVLSKPYEEGIQPDFSFHQHGPQPQFGNYGLHFAEDIIKWMFIFNKTDVTFSTEQVDLMRNLMFKGQQKVVYKGKYETLATGRQIFPEEVNGKKYRGPISKADLYKSLEKKFNAFDEHKNPTEAPKEYVHFRNSDYSLYRANTFFTALRMSSQRVIGGEAGNGENLQGYYLGDGTNLIYRRGDEYHEIYPVWNWKKLPGTTTVQDTSKIKVLTWDGYKNGSHFTGGLKSENIGLSAFKYRRDGVEANKSYFFIDNYVYALGSAINSNAEFDLVTTINQCYKKGEVFELKKKGKTTAVWHDSIAYISLDKQELKVTQEKQTGSWKKVLSWHTDELISKDIFDVEINHGKSPNNAAYAYVSVVGIGKNQIKKEIKNTLANVLVLNKKVHALSFNKGEKIAITAFEPCEVTFGKKQKIRIHSPCLLTMEKSNKDWIVKVVDPTQQKKQLSFEISGEFEVETSKDVKIKNKTTLFSIDLPTDIYDKGKSITVVLKKK</sequence>
<dbReference type="InterPro" id="IPR038970">
    <property type="entry name" value="Lyase_8"/>
</dbReference>
<comment type="subunit">
    <text evidence="3">Monomer.</text>
</comment>
<protein>
    <recommendedName>
        <fullName evidence="13">Chondroitin AC lyase</fullName>
    </recommendedName>
</protein>
<evidence type="ECO:0000256" key="3">
    <source>
        <dbReference type="ARBA" id="ARBA00011245"/>
    </source>
</evidence>
<dbReference type="KEGG" id="wfu:AXE80_10005"/>
<accession>A0A1B1Y739</accession>
<evidence type="ECO:0000313" key="11">
    <source>
        <dbReference type="EMBL" id="ANW96592.1"/>
    </source>
</evidence>
<proteinExistence type="inferred from homology"/>
<dbReference type="InterPro" id="IPR011013">
    <property type="entry name" value="Gal_mutarotase_sf_dom"/>
</dbReference>
<feature type="active site" evidence="7">
    <location>
        <position position="217"/>
    </location>
</feature>
<feature type="active site" evidence="7">
    <location>
        <position position="226"/>
    </location>
</feature>
<evidence type="ECO:0000259" key="10">
    <source>
        <dbReference type="Pfam" id="PF08124"/>
    </source>
</evidence>
<dbReference type="InterPro" id="IPR003159">
    <property type="entry name" value="Lyase_8_central_dom"/>
</dbReference>
<dbReference type="EMBL" id="CP014224">
    <property type="protein sequence ID" value="ANW96592.1"/>
    <property type="molecule type" value="Genomic_DNA"/>
</dbReference>
<dbReference type="Gene3D" id="1.50.10.100">
    <property type="entry name" value="Chondroitin AC/alginate lyase"/>
    <property type="match status" value="1"/>
</dbReference>
<evidence type="ECO:0000256" key="4">
    <source>
        <dbReference type="ARBA" id="ARBA00022729"/>
    </source>
</evidence>
<dbReference type="InterPro" id="IPR011071">
    <property type="entry name" value="Lyase_8-like_C"/>
</dbReference>
<dbReference type="OrthoDB" id="6394136at2"/>
<dbReference type="Proteomes" id="UP000092967">
    <property type="component" value="Chromosome"/>
</dbReference>
<dbReference type="GO" id="GO:0016837">
    <property type="term" value="F:carbon-oxygen lyase activity, acting on polysaccharides"/>
    <property type="evidence" value="ECO:0007669"/>
    <property type="project" value="UniProtKB-ARBA"/>
</dbReference>
<dbReference type="STRING" id="1790137.AXE80_10005"/>
<keyword evidence="12" id="KW-1185">Reference proteome</keyword>
<comment type="similarity">
    <text evidence="2">Belongs to the polysaccharide lyase 8 family.</text>
</comment>
<feature type="domain" description="Polysaccharide lyase family 8 central" evidence="8">
    <location>
        <begin position="327"/>
        <end position="559"/>
    </location>
</feature>
<gene>
    <name evidence="11" type="ORF">AXE80_10005</name>
</gene>
<evidence type="ECO:0000256" key="5">
    <source>
        <dbReference type="ARBA" id="ARBA00022837"/>
    </source>
</evidence>